<feature type="transmembrane region" description="Helical" evidence="7">
    <location>
        <begin position="107"/>
        <end position="130"/>
    </location>
</feature>
<evidence type="ECO:0000256" key="3">
    <source>
        <dbReference type="ARBA" id="ARBA00022989"/>
    </source>
</evidence>
<comment type="similarity">
    <text evidence="5">Belongs to the SAT4 family.</text>
</comment>
<name>A0A7U2ES31_PHANO</name>
<evidence type="ECO:0000256" key="1">
    <source>
        <dbReference type="ARBA" id="ARBA00004141"/>
    </source>
</evidence>
<evidence type="ECO:0000256" key="7">
    <source>
        <dbReference type="SAM" id="Phobius"/>
    </source>
</evidence>
<feature type="compositionally biased region" description="Low complexity" evidence="6">
    <location>
        <begin position="454"/>
        <end position="463"/>
    </location>
</feature>
<dbReference type="PANTHER" id="PTHR33048:SF129">
    <property type="entry name" value="INTEGRAL MEMBRANE PROTEIN-RELATED"/>
    <property type="match status" value="1"/>
</dbReference>
<evidence type="ECO:0000256" key="5">
    <source>
        <dbReference type="ARBA" id="ARBA00038359"/>
    </source>
</evidence>
<dbReference type="VEuPathDB" id="FungiDB:JI435_022170"/>
<feature type="compositionally biased region" description="Low complexity" evidence="6">
    <location>
        <begin position="312"/>
        <end position="324"/>
    </location>
</feature>
<protein>
    <recommendedName>
        <fullName evidence="8">Rhodopsin domain-containing protein</fullName>
    </recommendedName>
</protein>
<dbReference type="OMA" id="WMLAMME"/>
<dbReference type="OrthoDB" id="5429740at2759"/>
<keyword evidence="4 7" id="KW-0472">Membrane</keyword>
<dbReference type="InterPro" id="IPR049326">
    <property type="entry name" value="Rhodopsin_dom_fungi"/>
</dbReference>
<evidence type="ECO:0000313" key="10">
    <source>
        <dbReference type="Proteomes" id="UP000663193"/>
    </source>
</evidence>
<keyword evidence="2 7" id="KW-0812">Transmembrane</keyword>
<reference evidence="10" key="1">
    <citation type="journal article" date="2021" name="BMC Genomics">
        <title>Chromosome-level genome assembly and manually-curated proteome of model necrotroph Parastagonospora nodorum Sn15 reveals a genome-wide trove of candidate effector homologs, and redundancy of virulence-related functions within an accessory chromosome.</title>
        <authorList>
            <person name="Bertazzoni S."/>
            <person name="Jones D.A.B."/>
            <person name="Phan H.T."/>
            <person name="Tan K.-C."/>
            <person name="Hane J.K."/>
        </authorList>
    </citation>
    <scope>NUCLEOTIDE SEQUENCE [LARGE SCALE GENOMIC DNA]</scope>
    <source>
        <strain evidence="10">SN15 / ATCC MYA-4574 / FGSC 10173)</strain>
    </source>
</reference>
<feature type="domain" description="Rhodopsin" evidence="8">
    <location>
        <begin position="47"/>
        <end position="298"/>
    </location>
</feature>
<accession>A0A7U2ES31</accession>
<feature type="transmembrane region" description="Helical" evidence="7">
    <location>
        <begin position="63"/>
        <end position="84"/>
    </location>
</feature>
<feature type="transmembrane region" description="Helical" evidence="7">
    <location>
        <begin position="151"/>
        <end position="176"/>
    </location>
</feature>
<organism evidence="9 10">
    <name type="scientific">Phaeosphaeria nodorum (strain SN15 / ATCC MYA-4574 / FGSC 10173)</name>
    <name type="common">Glume blotch fungus</name>
    <name type="synonym">Parastagonospora nodorum</name>
    <dbReference type="NCBI Taxonomy" id="321614"/>
    <lineage>
        <taxon>Eukaryota</taxon>
        <taxon>Fungi</taxon>
        <taxon>Dikarya</taxon>
        <taxon>Ascomycota</taxon>
        <taxon>Pezizomycotina</taxon>
        <taxon>Dothideomycetes</taxon>
        <taxon>Pleosporomycetidae</taxon>
        <taxon>Pleosporales</taxon>
        <taxon>Pleosporineae</taxon>
        <taxon>Phaeosphaeriaceae</taxon>
        <taxon>Parastagonospora</taxon>
    </lineage>
</organism>
<comment type="subcellular location">
    <subcellularLocation>
        <location evidence="1">Membrane</location>
        <topology evidence="1">Multi-pass membrane protein</topology>
    </subcellularLocation>
</comment>
<dbReference type="PANTHER" id="PTHR33048">
    <property type="entry name" value="PTH11-LIKE INTEGRAL MEMBRANE PROTEIN (AFU_ORTHOLOGUE AFUA_5G11245)"/>
    <property type="match status" value="1"/>
</dbReference>
<evidence type="ECO:0000256" key="2">
    <source>
        <dbReference type="ARBA" id="ARBA00022692"/>
    </source>
</evidence>
<proteinExistence type="inferred from homology"/>
<sequence length="463" mass="52001">MPGGIQPPIEELLSWPVPNYIDPPTKSKYILIVACVLGPISIILLLARLWVRIRLQRNAGLDDWLMLASLFPMIAMTVLDPLVVEKYQFNRHIWDVEYDYFPIQRKFVMAIYALFTLASGLVKMSVLLFYRRLSSRSVSPTFRWTMRIMMVVVGGYTIAFILVLILTCNPIEAYWLQVKVSNVLNKQGYPHECINEGADIVANGIISTVQDFIVAFLPSLLCWKLQMPTRQKFALYGIFAIGYSTVAIGALRSYSTYLIYFKTYDVTWGANDCFLYAMLELHIGAICANAPALKVFFKQILSSDRVTKIISRSSKSRSNGSHNGPKQERSNTATRQGPSALVSKSSAWIPIMFLRSSYSTNSNGYISESNTNIMTDKHGGIVKMNTFGQSDSQRRDSDSLSDPSGPEYKDLILSPLSHGPDVEMGLMRDSHMSNISALPPIHAPPPSPMWLRPLQSLSSRSRQ</sequence>
<dbReference type="EMBL" id="CP069024">
    <property type="protein sequence ID" value="QRC92050.1"/>
    <property type="molecule type" value="Genomic_DNA"/>
</dbReference>
<evidence type="ECO:0000256" key="4">
    <source>
        <dbReference type="ARBA" id="ARBA00023136"/>
    </source>
</evidence>
<feature type="region of interest" description="Disordered" evidence="6">
    <location>
        <begin position="312"/>
        <end position="339"/>
    </location>
</feature>
<feature type="region of interest" description="Disordered" evidence="6">
    <location>
        <begin position="435"/>
        <end position="463"/>
    </location>
</feature>
<gene>
    <name evidence="9" type="ORF">JI435_022170</name>
</gene>
<dbReference type="Pfam" id="PF20684">
    <property type="entry name" value="Fung_rhodopsin"/>
    <property type="match status" value="1"/>
</dbReference>
<dbReference type="AlphaFoldDB" id="A0A7U2ES31"/>
<feature type="transmembrane region" description="Helical" evidence="7">
    <location>
        <begin position="200"/>
        <end position="221"/>
    </location>
</feature>
<evidence type="ECO:0000256" key="6">
    <source>
        <dbReference type="SAM" id="MobiDB-lite"/>
    </source>
</evidence>
<keyword evidence="3 7" id="KW-1133">Transmembrane helix</keyword>
<keyword evidence="10" id="KW-1185">Reference proteome</keyword>
<dbReference type="InterPro" id="IPR052337">
    <property type="entry name" value="SAT4-like"/>
</dbReference>
<dbReference type="GO" id="GO:0016020">
    <property type="term" value="C:membrane"/>
    <property type="evidence" value="ECO:0007669"/>
    <property type="project" value="UniProtKB-SubCell"/>
</dbReference>
<feature type="transmembrane region" description="Helical" evidence="7">
    <location>
        <begin position="233"/>
        <end position="254"/>
    </location>
</feature>
<evidence type="ECO:0000259" key="8">
    <source>
        <dbReference type="Pfam" id="PF20684"/>
    </source>
</evidence>
<feature type="compositionally biased region" description="Polar residues" evidence="6">
    <location>
        <begin position="330"/>
        <end position="339"/>
    </location>
</feature>
<feature type="transmembrane region" description="Helical" evidence="7">
    <location>
        <begin position="274"/>
        <end position="297"/>
    </location>
</feature>
<dbReference type="Proteomes" id="UP000663193">
    <property type="component" value="Chromosome 2"/>
</dbReference>
<feature type="transmembrane region" description="Helical" evidence="7">
    <location>
        <begin position="29"/>
        <end position="51"/>
    </location>
</feature>
<feature type="region of interest" description="Disordered" evidence="6">
    <location>
        <begin position="384"/>
        <end position="409"/>
    </location>
</feature>
<evidence type="ECO:0000313" key="9">
    <source>
        <dbReference type="EMBL" id="QRC92050.1"/>
    </source>
</evidence>